<protein>
    <submittedName>
        <fullName evidence="1">Uncharacterized protein</fullName>
    </submittedName>
</protein>
<name>A0A6S6LWB3_9BACT</name>
<organism evidence="1 2">
    <name type="scientific">Citrifermentans bremense</name>
    <dbReference type="NCBI Taxonomy" id="60035"/>
    <lineage>
        <taxon>Bacteria</taxon>
        <taxon>Pseudomonadati</taxon>
        <taxon>Thermodesulfobacteriota</taxon>
        <taxon>Desulfuromonadia</taxon>
        <taxon>Geobacterales</taxon>
        <taxon>Geobacteraceae</taxon>
        <taxon>Citrifermentans</taxon>
    </lineage>
</organism>
<dbReference type="AlphaFoldDB" id="A0A6S6LWB3"/>
<sequence>MKTPKPLDLVIDQYQILMAKLKSTRDVQEKNKLFRRLTNLLAVMEFLLSVNKSS</sequence>
<proteinExistence type="predicted"/>
<evidence type="ECO:0000313" key="1">
    <source>
        <dbReference type="EMBL" id="BCG46242.1"/>
    </source>
</evidence>
<accession>A0A6S6LWB3</accession>
<dbReference type="RefSeq" id="WP_185244493.1">
    <property type="nucleotide sequence ID" value="NZ_AP023213.1"/>
</dbReference>
<dbReference type="EMBL" id="AP023213">
    <property type="protein sequence ID" value="BCG46242.1"/>
    <property type="molecule type" value="Genomic_DNA"/>
</dbReference>
<keyword evidence="2" id="KW-1185">Reference proteome</keyword>
<evidence type="ECO:0000313" key="2">
    <source>
        <dbReference type="Proteomes" id="UP000515472"/>
    </source>
</evidence>
<dbReference type="KEGG" id="gbn:GEOBRER4_09920"/>
<reference evidence="1 2" key="1">
    <citation type="submission" date="2020-06" db="EMBL/GenBank/DDBJ databases">
        <title>Interaction of electrochemicaly active bacteria, Geobacter bremensis R4 on different carbon anode.</title>
        <authorList>
            <person name="Meng L."/>
            <person name="Yoshida N."/>
        </authorList>
    </citation>
    <scope>NUCLEOTIDE SEQUENCE [LARGE SCALE GENOMIC DNA]</scope>
    <source>
        <strain evidence="1 2">R4</strain>
    </source>
</reference>
<gene>
    <name evidence="1" type="ORF">GEOBRER4_n1032</name>
</gene>
<dbReference type="Proteomes" id="UP000515472">
    <property type="component" value="Chromosome"/>
</dbReference>